<dbReference type="STRING" id="486041.B0DEW8"/>
<feature type="region of interest" description="Disordered" evidence="1">
    <location>
        <begin position="573"/>
        <end position="635"/>
    </location>
</feature>
<name>B0DEW8_LACBS</name>
<evidence type="ECO:0000256" key="1">
    <source>
        <dbReference type="SAM" id="MobiDB-lite"/>
    </source>
</evidence>
<gene>
    <name evidence="3" type="ORF">LACBIDRAFT_328458</name>
</gene>
<keyword evidence="4" id="KW-1185">Reference proteome</keyword>
<dbReference type="GO" id="GO:0004674">
    <property type="term" value="F:protein serine/threonine kinase activity"/>
    <property type="evidence" value="ECO:0007669"/>
    <property type="project" value="TreeGrafter"/>
</dbReference>
<feature type="compositionally biased region" description="Basic and acidic residues" evidence="1">
    <location>
        <begin position="293"/>
        <end position="302"/>
    </location>
</feature>
<feature type="compositionally biased region" description="Basic and acidic residues" evidence="1">
    <location>
        <begin position="714"/>
        <end position="730"/>
    </location>
</feature>
<feature type="region of interest" description="Disordered" evidence="1">
    <location>
        <begin position="827"/>
        <end position="849"/>
    </location>
</feature>
<dbReference type="InterPro" id="IPR000719">
    <property type="entry name" value="Prot_kinase_dom"/>
</dbReference>
<dbReference type="PROSITE" id="PS50011">
    <property type="entry name" value="PROTEIN_KINASE_DOM"/>
    <property type="match status" value="1"/>
</dbReference>
<feature type="region of interest" description="Disordered" evidence="1">
    <location>
        <begin position="415"/>
        <end position="507"/>
    </location>
</feature>
<dbReference type="Gene3D" id="1.10.510.10">
    <property type="entry name" value="Transferase(Phosphotransferase) domain 1"/>
    <property type="match status" value="2"/>
</dbReference>
<proteinExistence type="predicted"/>
<organism evidence="4">
    <name type="scientific">Laccaria bicolor (strain S238N-H82 / ATCC MYA-4686)</name>
    <name type="common">Bicoloured deceiver</name>
    <name type="synonym">Laccaria laccata var. bicolor</name>
    <dbReference type="NCBI Taxonomy" id="486041"/>
    <lineage>
        <taxon>Eukaryota</taxon>
        <taxon>Fungi</taxon>
        <taxon>Dikarya</taxon>
        <taxon>Basidiomycota</taxon>
        <taxon>Agaricomycotina</taxon>
        <taxon>Agaricomycetes</taxon>
        <taxon>Agaricomycetidae</taxon>
        <taxon>Agaricales</taxon>
        <taxon>Agaricineae</taxon>
        <taxon>Hydnangiaceae</taxon>
        <taxon>Laccaria</taxon>
    </lineage>
</organism>
<evidence type="ECO:0000313" key="3">
    <source>
        <dbReference type="EMBL" id="EDR06619.1"/>
    </source>
</evidence>
<feature type="compositionally biased region" description="Polar residues" evidence="1">
    <location>
        <begin position="9"/>
        <end position="26"/>
    </location>
</feature>
<accession>B0DEW8</accession>
<feature type="domain" description="Protein kinase" evidence="2">
    <location>
        <begin position="1196"/>
        <end position="1442"/>
    </location>
</feature>
<evidence type="ECO:0000313" key="4">
    <source>
        <dbReference type="Proteomes" id="UP000001194"/>
    </source>
</evidence>
<evidence type="ECO:0000259" key="2">
    <source>
        <dbReference type="PROSITE" id="PS50011"/>
    </source>
</evidence>
<feature type="region of interest" description="Disordered" evidence="1">
    <location>
        <begin position="258"/>
        <end position="342"/>
    </location>
</feature>
<dbReference type="InterPro" id="IPR001245">
    <property type="entry name" value="Ser-Thr/Tyr_kinase_cat_dom"/>
</dbReference>
<feature type="region of interest" description="Disordered" evidence="1">
    <location>
        <begin position="370"/>
        <end position="402"/>
    </location>
</feature>
<dbReference type="GeneID" id="6078200"/>
<dbReference type="KEGG" id="lbc:LACBIDRAFT_328458"/>
<dbReference type="GO" id="GO:0005524">
    <property type="term" value="F:ATP binding"/>
    <property type="evidence" value="ECO:0007669"/>
    <property type="project" value="InterPro"/>
</dbReference>
<dbReference type="RefSeq" id="XP_001882466.1">
    <property type="nucleotide sequence ID" value="XM_001882431.1"/>
</dbReference>
<reference evidence="3 4" key="1">
    <citation type="journal article" date="2008" name="Nature">
        <title>The genome of Laccaria bicolor provides insights into mycorrhizal symbiosis.</title>
        <authorList>
            <person name="Martin F."/>
            <person name="Aerts A."/>
            <person name="Ahren D."/>
            <person name="Brun A."/>
            <person name="Danchin E.G.J."/>
            <person name="Duchaussoy F."/>
            <person name="Gibon J."/>
            <person name="Kohler A."/>
            <person name="Lindquist E."/>
            <person name="Pereda V."/>
            <person name="Salamov A."/>
            <person name="Shapiro H.J."/>
            <person name="Wuyts J."/>
            <person name="Blaudez D."/>
            <person name="Buee M."/>
            <person name="Brokstein P."/>
            <person name="Canbaeck B."/>
            <person name="Cohen D."/>
            <person name="Courty P.E."/>
            <person name="Coutinho P.M."/>
            <person name="Delaruelle C."/>
            <person name="Detter J.C."/>
            <person name="Deveau A."/>
            <person name="DiFazio S."/>
            <person name="Duplessis S."/>
            <person name="Fraissinet-Tachet L."/>
            <person name="Lucic E."/>
            <person name="Frey-Klett P."/>
            <person name="Fourrey C."/>
            <person name="Feussner I."/>
            <person name="Gay G."/>
            <person name="Grimwood J."/>
            <person name="Hoegger P.J."/>
            <person name="Jain P."/>
            <person name="Kilaru S."/>
            <person name="Labbe J."/>
            <person name="Lin Y.C."/>
            <person name="Legue V."/>
            <person name="Le Tacon F."/>
            <person name="Marmeisse R."/>
            <person name="Melayah D."/>
            <person name="Montanini B."/>
            <person name="Muratet M."/>
            <person name="Nehls U."/>
            <person name="Niculita-Hirzel H."/>
            <person name="Oudot-Le Secq M.P."/>
            <person name="Peter M."/>
            <person name="Quesneville H."/>
            <person name="Rajashekar B."/>
            <person name="Reich M."/>
            <person name="Rouhier N."/>
            <person name="Schmutz J."/>
            <person name="Yin T."/>
            <person name="Chalot M."/>
            <person name="Henrissat B."/>
            <person name="Kuees U."/>
            <person name="Lucas S."/>
            <person name="Van de Peer Y."/>
            <person name="Podila G.K."/>
            <person name="Polle A."/>
            <person name="Pukkila P.J."/>
            <person name="Richardson P.M."/>
            <person name="Rouze P."/>
            <person name="Sanders I.R."/>
            <person name="Stajich J.E."/>
            <person name="Tunlid A."/>
            <person name="Tuskan G."/>
            <person name="Grigoriev I.V."/>
        </authorList>
    </citation>
    <scope>NUCLEOTIDE SEQUENCE [LARGE SCALE GENOMIC DNA]</scope>
    <source>
        <strain evidence="4">S238N-H82 / ATCC MYA-4686</strain>
    </source>
</reference>
<feature type="compositionally biased region" description="Basic and acidic residues" evidence="1">
    <location>
        <begin position="312"/>
        <end position="337"/>
    </location>
</feature>
<dbReference type="InParanoid" id="B0DEW8"/>
<dbReference type="HOGENOM" id="CLU_241044_0_0_1"/>
<dbReference type="EMBL" id="DS547107">
    <property type="protein sequence ID" value="EDR06619.1"/>
    <property type="molecule type" value="Genomic_DNA"/>
</dbReference>
<feature type="region of interest" description="Disordered" evidence="1">
    <location>
        <begin position="1"/>
        <end position="26"/>
    </location>
</feature>
<dbReference type="SUPFAM" id="SSF56112">
    <property type="entry name" value="Protein kinase-like (PK-like)"/>
    <property type="match status" value="1"/>
</dbReference>
<feature type="region of interest" description="Disordered" evidence="1">
    <location>
        <begin position="667"/>
        <end position="744"/>
    </location>
</feature>
<dbReference type="Pfam" id="PF07714">
    <property type="entry name" value="PK_Tyr_Ser-Thr"/>
    <property type="match status" value="2"/>
</dbReference>
<dbReference type="InterPro" id="IPR011009">
    <property type="entry name" value="Kinase-like_dom_sf"/>
</dbReference>
<feature type="region of interest" description="Disordered" evidence="1">
    <location>
        <begin position="861"/>
        <end position="892"/>
    </location>
</feature>
<dbReference type="OrthoDB" id="4062651at2759"/>
<dbReference type="InterPro" id="IPR051681">
    <property type="entry name" value="Ser/Thr_Kinases-Pseudokinases"/>
</dbReference>
<dbReference type="PANTHER" id="PTHR44329">
    <property type="entry name" value="SERINE/THREONINE-PROTEIN KINASE TNNI3K-RELATED"/>
    <property type="match status" value="1"/>
</dbReference>
<feature type="compositionally biased region" description="Polar residues" evidence="1">
    <location>
        <begin position="430"/>
        <end position="439"/>
    </location>
</feature>
<dbReference type="Proteomes" id="UP000001194">
    <property type="component" value="Unassembled WGS sequence"/>
</dbReference>
<sequence length="1620" mass="180736">MHDVRELTNHNISTTAHFDDQPTQSAGGYKPVEYGPVFRVGTSPNCWRSYSSTAGAGTFGIQLGKLRTGKAGVFTGEIRDIDFRIPGLQQHLSDIAKSSRPSYIRPHTETIVDLKMSFRYISVTCAQRAIKLAKFKRDILRTPEALPTSRQGSPQDADIEPKENYNQWYSGMLRRPALQGYRQRIDRKPSSTEHEAPMNTQHLREVEEHKAELDRDGKRHVQVKAQSTAGLNTDLERSRHSISERRAAWVPPLEGDYAGQRRRRRTSMRSISSATAIVLPENDDEMHGGGPELGRRQVDTRKAPWTALTGLGEKDSDIRGRDGRSYSAPGERDENHAVHVSASRARIPIPSLTSLKEGLEMIGQAVERLCGHPSGGSPSYPRAANNDHRSSLPPQSRSATYDDARKLPHLSTRAQSISQELSHDRDDNDYPSSPGTQCSVGPKFFFAGDELLDDQDSIPQQDPSPPWDSAGSGRRVFRLRWPTTERSSTVAKNDRPSPGSTDHGERSLGIQLPIVDNDYETLEGSTVRVRGRQIVRTKGSWASSEKAREKGPGTRRSAGRWYSIFHRGDERHASPVPISLRSTPIPSPHPPLTAQAQPTVQEFGHAGDNRHHSFSPPVSRHIGRQSSFANDGRSDYHDSILRRQLSPPHSADSGWEGLMDSFSDNRYQESHKDRRPMRHYCSLSPSGSSRYHPPPSLVPRTESGVCLRNVNPSDGHESLDHVSVKSDHRSNHARQSPSSRAVWDASERETYDDYSAHVSSCLSTARPIFVPCRCATPPPVNEVSTWKDWVGVPEGRPGYEPNFPPLLPPIVGGPLPHYAGSLPRRGDISHSAPESPRCHNHHAAHSPRDCLCDDDGLEGEYTDEPRLSGESSVGHGPVRLPSWSREEDWKGQEEETLSLAVTARQSSSIERDDTGQGFQDWNPSDCFGRIYRDGPSTIKSVSGAVLQCAPLPDESVPHSETIQERHCQLDEMDLSESRILLLEKVHQEMWAELLTIGFIKWDDLPWPVFVRTTCPEDLTLHRILSYLLQVSSGMDIMEALVDSSRLQWAQQRLRILLGHWGQPGLQKKIENSTDKTMIQGVNIVTSHLESILDFVNTHQIDETHHTDLTAIISQTFFKHVGENLARILTNTSDNSGYKALLSTSCDVRYHHESHDLKLLDCSELASLPRNDILGALLRLSKLSKLYPECLTISDLERDDEVLDSGRFGEIYKGRSRNQAICLKIIKVNRKTQIKHLLKAFFKEALLWGHLSHPNILPFYGIYHLEDTHGRISFVSPWMENGNVTEYLKKHPLANRLLLLNVLVNCSGRGCLADFGLANLVDEDILRWTSIQTTGHQGSGTLRWQAPELIDPPSEESAKATPTSDIYSFACVCYEIYTGRVPFHKVTRDITVMKKVVEGSRPPRPADTSVLSDEIWKVIEMCWNQEPQDRPSANSVIEQLPLAGIVDDRPSVDDHLAPSDFRAAGPKNLGAVFDPTVDIIISSVLSTRSEVTDTARSHPILVAFDLFKEEQRGNLKVQSLWIDADILLLPRCFRGPLFIKSKPKEQDDVSLVNLSLRKAEGVFKKLFGIWAAPNAMLEKPESVGKVVIRSSIRRANGVVPSGQEISLPNGSGFASAGNLFL</sequence>
<protein>
    <submittedName>
        <fullName evidence="3">Predicted protein</fullName>
    </submittedName>
</protein>
<feature type="region of interest" description="Disordered" evidence="1">
    <location>
        <begin position="540"/>
        <end position="559"/>
    </location>
</feature>
<feature type="compositionally biased region" description="Low complexity" evidence="1">
    <location>
        <begin position="268"/>
        <end position="277"/>
    </location>
</feature>